<reference evidence="1 2" key="1">
    <citation type="journal article" date="2023" name="Science">
        <title>Complex scaffold remodeling in plant triterpene biosynthesis.</title>
        <authorList>
            <person name="De La Pena R."/>
            <person name="Hodgson H."/>
            <person name="Liu J.C."/>
            <person name="Stephenson M.J."/>
            <person name="Martin A.C."/>
            <person name="Owen C."/>
            <person name="Harkess A."/>
            <person name="Leebens-Mack J."/>
            <person name="Jimenez L.E."/>
            <person name="Osbourn A."/>
            <person name="Sattely E.S."/>
        </authorList>
    </citation>
    <scope>NUCLEOTIDE SEQUENCE [LARGE SCALE GENOMIC DNA]</scope>
    <source>
        <strain evidence="2">cv. JPN11</strain>
        <tissue evidence="1">Leaf</tissue>
    </source>
</reference>
<sequence length="407" mass="46566">MEDIEIPQYFICPISLQIMRDPVTAVTGITYDRESIEKWLFKGKNTICPVTKQPLPKDSDLTPNHTLRRLIQAWCTENASHGVDRIPTPKAPLNKFHFEKLVKDLRNHQLQMKTLRQLEIFAAENERNRKYMAEVGVPKSVLSFIITCFQKNEVVGLEEALSIFHFFRIPSVKNMKLSPLENDKIIESLTWVLGLEIENDKAIKSHALIVLKMIVETADGCNFLERLRPELFRKLVGVFRQGITHQGINAALHVMLDSCSWGRNRMMMVQSGAVFELIELELSTPEKRTTELILGILFHLCSSADGRAQFLSHRAAIAVVTRRILRVSPAADDRAILILSLICKFSTNNLVLQEMLKYGTVLTLCTFLQADRPPYLKQKAREILRSHYDEWKDSPCIDASVLTRLTR</sequence>
<protein>
    <submittedName>
        <fullName evidence="1">RING-type E3 ubiquitin transferase</fullName>
    </submittedName>
</protein>
<evidence type="ECO:0000313" key="2">
    <source>
        <dbReference type="Proteomes" id="UP001164539"/>
    </source>
</evidence>
<dbReference type="EMBL" id="CM051405">
    <property type="protein sequence ID" value="KAJ4705403.1"/>
    <property type="molecule type" value="Genomic_DNA"/>
</dbReference>
<accession>A0ACC1X2X2</accession>
<evidence type="ECO:0000313" key="1">
    <source>
        <dbReference type="EMBL" id="KAJ4705403.1"/>
    </source>
</evidence>
<keyword evidence="1" id="KW-0808">Transferase</keyword>
<keyword evidence="2" id="KW-1185">Reference proteome</keyword>
<organism evidence="1 2">
    <name type="scientific">Melia azedarach</name>
    <name type="common">Chinaberry tree</name>
    <dbReference type="NCBI Taxonomy" id="155640"/>
    <lineage>
        <taxon>Eukaryota</taxon>
        <taxon>Viridiplantae</taxon>
        <taxon>Streptophyta</taxon>
        <taxon>Embryophyta</taxon>
        <taxon>Tracheophyta</taxon>
        <taxon>Spermatophyta</taxon>
        <taxon>Magnoliopsida</taxon>
        <taxon>eudicotyledons</taxon>
        <taxon>Gunneridae</taxon>
        <taxon>Pentapetalae</taxon>
        <taxon>rosids</taxon>
        <taxon>malvids</taxon>
        <taxon>Sapindales</taxon>
        <taxon>Meliaceae</taxon>
        <taxon>Melia</taxon>
    </lineage>
</organism>
<gene>
    <name evidence="1" type="ORF">OWV82_022186</name>
</gene>
<dbReference type="Proteomes" id="UP001164539">
    <property type="component" value="Chromosome 12"/>
</dbReference>
<name>A0ACC1X2X2_MELAZ</name>
<comment type="caution">
    <text evidence="1">The sequence shown here is derived from an EMBL/GenBank/DDBJ whole genome shotgun (WGS) entry which is preliminary data.</text>
</comment>
<proteinExistence type="predicted"/>